<keyword evidence="1" id="KW-0812">Transmembrane</keyword>
<dbReference type="Proteomes" id="UP000018888">
    <property type="component" value="Unassembled WGS sequence"/>
</dbReference>
<dbReference type="EMBL" id="AUPC02000328">
    <property type="protein sequence ID" value="POG61712.1"/>
    <property type="molecule type" value="Genomic_DNA"/>
</dbReference>
<keyword evidence="3" id="KW-1185">Reference proteome</keyword>
<dbReference type="AlphaFoldDB" id="A0A2P4P8J3"/>
<proteinExistence type="predicted"/>
<feature type="transmembrane region" description="Helical" evidence="1">
    <location>
        <begin position="38"/>
        <end position="62"/>
    </location>
</feature>
<sequence length="69" mass="8114">MTLLLHLDTTIHPLVLTTSFSTTILYEQHLLLMTLYRIYLHFIITLMILGPFIRLTNTIFFLQNMKSST</sequence>
<evidence type="ECO:0000313" key="3">
    <source>
        <dbReference type="Proteomes" id="UP000018888"/>
    </source>
</evidence>
<comment type="caution">
    <text evidence="2">The sequence shown here is derived from an EMBL/GenBank/DDBJ whole genome shotgun (WGS) entry which is preliminary data.</text>
</comment>
<reference evidence="2 3" key="1">
    <citation type="journal article" date="2013" name="Proc. Natl. Acad. Sci. U.S.A.">
        <title>Genome of an arbuscular mycorrhizal fungus provides insight into the oldest plant symbiosis.</title>
        <authorList>
            <person name="Tisserant E."/>
            <person name="Malbreil M."/>
            <person name="Kuo A."/>
            <person name="Kohler A."/>
            <person name="Symeonidi A."/>
            <person name="Balestrini R."/>
            <person name="Charron P."/>
            <person name="Duensing N."/>
            <person name="Frei Dit Frey N."/>
            <person name="Gianinazzi-Pearson V."/>
            <person name="Gilbert L.B."/>
            <person name="Handa Y."/>
            <person name="Herr J.R."/>
            <person name="Hijri M."/>
            <person name="Koul R."/>
            <person name="Kawaguchi M."/>
            <person name="Krajinski F."/>
            <person name="Lammers P.J."/>
            <person name="Masclaux F.G."/>
            <person name="Murat C."/>
            <person name="Morin E."/>
            <person name="Ndikumana S."/>
            <person name="Pagni M."/>
            <person name="Petitpierre D."/>
            <person name="Requena N."/>
            <person name="Rosikiewicz P."/>
            <person name="Riley R."/>
            <person name="Saito K."/>
            <person name="San Clemente H."/>
            <person name="Shapiro H."/>
            <person name="van Tuinen D."/>
            <person name="Becard G."/>
            <person name="Bonfante P."/>
            <person name="Paszkowski U."/>
            <person name="Shachar-Hill Y.Y."/>
            <person name="Tuskan G.A."/>
            <person name="Young P.W."/>
            <person name="Sanders I.R."/>
            <person name="Henrissat B."/>
            <person name="Rensing S.A."/>
            <person name="Grigoriev I.V."/>
            <person name="Corradi N."/>
            <person name="Roux C."/>
            <person name="Martin F."/>
        </authorList>
    </citation>
    <scope>NUCLEOTIDE SEQUENCE [LARGE SCALE GENOMIC DNA]</scope>
    <source>
        <strain evidence="2 3">DAOM 197198</strain>
    </source>
</reference>
<keyword evidence="1" id="KW-0472">Membrane</keyword>
<reference evidence="2 3" key="2">
    <citation type="journal article" date="2018" name="New Phytol.">
        <title>High intraspecific genome diversity in the model arbuscular mycorrhizal symbiont Rhizophagus irregularis.</title>
        <authorList>
            <person name="Chen E.C.H."/>
            <person name="Morin E."/>
            <person name="Beaudet D."/>
            <person name="Noel J."/>
            <person name="Yildirir G."/>
            <person name="Ndikumana S."/>
            <person name="Charron P."/>
            <person name="St-Onge C."/>
            <person name="Giorgi J."/>
            <person name="Kruger M."/>
            <person name="Marton T."/>
            <person name="Ropars J."/>
            <person name="Grigoriev I.V."/>
            <person name="Hainaut M."/>
            <person name="Henrissat B."/>
            <person name="Roux C."/>
            <person name="Martin F."/>
            <person name="Corradi N."/>
        </authorList>
    </citation>
    <scope>NUCLEOTIDE SEQUENCE [LARGE SCALE GENOMIC DNA]</scope>
    <source>
        <strain evidence="2 3">DAOM 197198</strain>
    </source>
</reference>
<organism evidence="2 3">
    <name type="scientific">Rhizophagus irregularis (strain DAOM 181602 / DAOM 197198 / MUCL 43194)</name>
    <name type="common">Arbuscular mycorrhizal fungus</name>
    <name type="synonym">Glomus intraradices</name>
    <dbReference type="NCBI Taxonomy" id="747089"/>
    <lineage>
        <taxon>Eukaryota</taxon>
        <taxon>Fungi</taxon>
        <taxon>Fungi incertae sedis</taxon>
        <taxon>Mucoromycota</taxon>
        <taxon>Glomeromycotina</taxon>
        <taxon>Glomeromycetes</taxon>
        <taxon>Glomerales</taxon>
        <taxon>Glomeraceae</taxon>
        <taxon>Rhizophagus</taxon>
    </lineage>
</organism>
<accession>A0A2P4P8J3</accession>
<keyword evidence="1" id="KW-1133">Transmembrane helix</keyword>
<evidence type="ECO:0000256" key="1">
    <source>
        <dbReference type="SAM" id="Phobius"/>
    </source>
</evidence>
<name>A0A2P4P8J3_RHIID</name>
<gene>
    <name evidence="2" type="ORF">GLOIN_2v1701929</name>
</gene>
<evidence type="ECO:0000313" key="2">
    <source>
        <dbReference type="EMBL" id="POG61712.1"/>
    </source>
</evidence>
<protein>
    <submittedName>
        <fullName evidence="2">Uncharacterized protein</fullName>
    </submittedName>
</protein>